<gene>
    <name evidence="1" type="ORF">QFC19_003240</name>
</gene>
<sequence>MDLMPTEKSVDKFIEYASKLIASNPLVTLSTTYSNESKKILKKRAKKNSSSEDKEPFGLKNTAVITFKCFEPRSGQCIKYKTYKAKELSRLLAFVGPRGVSVTRKRSRESDDTDDNIKRHKVETPQQVPGLSSLMSNVPYKEEEVQAPTTSEAAKASPTPEASQQEAPTSKSKNKKKKKKGKK</sequence>
<proteinExistence type="predicted"/>
<name>A0ACC2W437_9TREE</name>
<evidence type="ECO:0000313" key="1">
    <source>
        <dbReference type="EMBL" id="KAJ9106510.1"/>
    </source>
</evidence>
<dbReference type="Proteomes" id="UP001241377">
    <property type="component" value="Unassembled WGS sequence"/>
</dbReference>
<organism evidence="1 2">
    <name type="scientific">Naganishia cerealis</name>
    <dbReference type="NCBI Taxonomy" id="610337"/>
    <lineage>
        <taxon>Eukaryota</taxon>
        <taxon>Fungi</taxon>
        <taxon>Dikarya</taxon>
        <taxon>Basidiomycota</taxon>
        <taxon>Agaricomycotina</taxon>
        <taxon>Tremellomycetes</taxon>
        <taxon>Filobasidiales</taxon>
        <taxon>Filobasidiaceae</taxon>
        <taxon>Naganishia</taxon>
    </lineage>
</organism>
<reference evidence="1" key="1">
    <citation type="submission" date="2023-04" db="EMBL/GenBank/DDBJ databases">
        <title>Draft Genome sequencing of Naganishia species isolated from polar environments using Oxford Nanopore Technology.</title>
        <authorList>
            <person name="Leo P."/>
            <person name="Venkateswaran K."/>
        </authorList>
    </citation>
    <scope>NUCLEOTIDE SEQUENCE</scope>
    <source>
        <strain evidence="1">MNA-CCFEE 5261</strain>
    </source>
</reference>
<protein>
    <submittedName>
        <fullName evidence="1">Uncharacterized protein</fullName>
    </submittedName>
</protein>
<keyword evidence="2" id="KW-1185">Reference proteome</keyword>
<dbReference type="EMBL" id="JASBWR010000030">
    <property type="protein sequence ID" value="KAJ9106510.1"/>
    <property type="molecule type" value="Genomic_DNA"/>
</dbReference>
<comment type="caution">
    <text evidence="1">The sequence shown here is derived from an EMBL/GenBank/DDBJ whole genome shotgun (WGS) entry which is preliminary data.</text>
</comment>
<evidence type="ECO:0000313" key="2">
    <source>
        <dbReference type="Proteomes" id="UP001241377"/>
    </source>
</evidence>
<accession>A0ACC2W437</accession>